<protein>
    <submittedName>
        <fullName evidence="2 3">Uncharacterized protein</fullName>
    </submittedName>
</protein>
<dbReference type="EnsemblPlants" id="AES74985">
    <property type="protein sequence ID" value="AES74985"/>
    <property type="gene ID" value="MTR_6g021700"/>
</dbReference>
<evidence type="ECO:0000313" key="2">
    <source>
        <dbReference type="EMBL" id="AES74985.1"/>
    </source>
</evidence>
<dbReference type="AlphaFoldDB" id="G7KN53"/>
<sequence>MSSQANEEPTQAGANTTQGEANATQEEETQVEPIVGRKRKKTSVIWKDFDEKEITNGSSTSQMKRHLVSCTAKKLQDATEKRQAAIPFKRVSSGNPFLTSGVGYSN</sequence>
<gene>
    <name evidence="2" type="ordered locus">MTR_6g021700</name>
</gene>
<evidence type="ECO:0000313" key="3">
    <source>
        <dbReference type="EnsemblPlants" id="AES74985"/>
    </source>
</evidence>
<dbReference type="EMBL" id="CM001222">
    <property type="protein sequence ID" value="AES74985.1"/>
    <property type="molecule type" value="Genomic_DNA"/>
</dbReference>
<accession>G7KN53</accession>
<reference evidence="3" key="3">
    <citation type="submission" date="2015-04" db="UniProtKB">
        <authorList>
            <consortium name="EnsemblPlants"/>
        </authorList>
    </citation>
    <scope>IDENTIFICATION</scope>
    <source>
        <strain evidence="3">cv. Jemalong A17</strain>
    </source>
</reference>
<feature type="compositionally biased region" description="Polar residues" evidence="1">
    <location>
        <begin position="1"/>
        <end position="24"/>
    </location>
</feature>
<dbReference type="HOGENOM" id="CLU_2227147_0_0_1"/>
<dbReference type="PaxDb" id="3880-AES74985"/>
<evidence type="ECO:0000256" key="1">
    <source>
        <dbReference type="SAM" id="MobiDB-lite"/>
    </source>
</evidence>
<dbReference type="Proteomes" id="UP000002051">
    <property type="component" value="Chromosome 6"/>
</dbReference>
<evidence type="ECO:0000313" key="4">
    <source>
        <dbReference type="Proteomes" id="UP000002051"/>
    </source>
</evidence>
<reference evidence="2 4" key="1">
    <citation type="journal article" date="2011" name="Nature">
        <title>The Medicago genome provides insight into the evolution of rhizobial symbioses.</title>
        <authorList>
            <person name="Young N.D."/>
            <person name="Debelle F."/>
            <person name="Oldroyd G.E."/>
            <person name="Geurts R."/>
            <person name="Cannon S.B."/>
            <person name="Udvardi M.K."/>
            <person name="Benedito V.A."/>
            <person name="Mayer K.F."/>
            <person name="Gouzy J."/>
            <person name="Schoof H."/>
            <person name="Van de Peer Y."/>
            <person name="Proost S."/>
            <person name="Cook D.R."/>
            <person name="Meyers B.C."/>
            <person name="Spannagl M."/>
            <person name="Cheung F."/>
            <person name="De Mita S."/>
            <person name="Krishnakumar V."/>
            <person name="Gundlach H."/>
            <person name="Zhou S."/>
            <person name="Mudge J."/>
            <person name="Bharti A.K."/>
            <person name="Murray J.D."/>
            <person name="Naoumkina M.A."/>
            <person name="Rosen B."/>
            <person name="Silverstein K.A."/>
            <person name="Tang H."/>
            <person name="Rombauts S."/>
            <person name="Zhao P.X."/>
            <person name="Zhou P."/>
            <person name="Barbe V."/>
            <person name="Bardou P."/>
            <person name="Bechner M."/>
            <person name="Bellec A."/>
            <person name="Berger A."/>
            <person name="Berges H."/>
            <person name="Bidwell S."/>
            <person name="Bisseling T."/>
            <person name="Choisne N."/>
            <person name="Couloux A."/>
            <person name="Denny R."/>
            <person name="Deshpande S."/>
            <person name="Dai X."/>
            <person name="Doyle J.J."/>
            <person name="Dudez A.M."/>
            <person name="Farmer A.D."/>
            <person name="Fouteau S."/>
            <person name="Franken C."/>
            <person name="Gibelin C."/>
            <person name="Gish J."/>
            <person name="Goldstein S."/>
            <person name="Gonzalez A.J."/>
            <person name="Green P.J."/>
            <person name="Hallab A."/>
            <person name="Hartog M."/>
            <person name="Hua A."/>
            <person name="Humphray S.J."/>
            <person name="Jeong D.H."/>
            <person name="Jing Y."/>
            <person name="Jocker A."/>
            <person name="Kenton S.M."/>
            <person name="Kim D.J."/>
            <person name="Klee K."/>
            <person name="Lai H."/>
            <person name="Lang C."/>
            <person name="Lin S."/>
            <person name="Macmil S.L."/>
            <person name="Magdelenat G."/>
            <person name="Matthews L."/>
            <person name="McCorrison J."/>
            <person name="Monaghan E.L."/>
            <person name="Mun J.H."/>
            <person name="Najar F.Z."/>
            <person name="Nicholson C."/>
            <person name="Noirot C."/>
            <person name="O'Bleness M."/>
            <person name="Paule C.R."/>
            <person name="Poulain J."/>
            <person name="Prion F."/>
            <person name="Qin B."/>
            <person name="Qu C."/>
            <person name="Retzel E.F."/>
            <person name="Riddle C."/>
            <person name="Sallet E."/>
            <person name="Samain S."/>
            <person name="Samson N."/>
            <person name="Sanders I."/>
            <person name="Saurat O."/>
            <person name="Scarpelli C."/>
            <person name="Schiex T."/>
            <person name="Segurens B."/>
            <person name="Severin A.J."/>
            <person name="Sherrier D.J."/>
            <person name="Shi R."/>
            <person name="Sims S."/>
            <person name="Singer S.R."/>
            <person name="Sinharoy S."/>
            <person name="Sterck L."/>
            <person name="Viollet A."/>
            <person name="Wang B.B."/>
            <person name="Wang K."/>
            <person name="Wang M."/>
            <person name="Wang X."/>
            <person name="Warfsmann J."/>
            <person name="Weissenbach J."/>
            <person name="White D.D."/>
            <person name="White J.D."/>
            <person name="Wiley G.B."/>
            <person name="Wincker P."/>
            <person name="Xing Y."/>
            <person name="Yang L."/>
            <person name="Yao Z."/>
            <person name="Ying F."/>
            <person name="Zhai J."/>
            <person name="Zhou L."/>
            <person name="Zuber A."/>
            <person name="Denarie J."/>
            <person name="Dixon R.A."/>
            <person name="May G.D."/>
            <person name="Schwartz D.C."/>
            <person name="Rogers J."/>
            <person name="Quetier F."/>
            <person name="Town C.D."/>
            <person name="Roe B.A."/>
        </authorList>
    </citation>
    <scope>NUCLEOTIDE SEQUENCE [LARGE SCALE GENOMIC DNA]</scope>
    <source>
        <strain evidence="2">A17</strain>
        <strain evidence="3 4">cv. Jemalong A17</strain>
    </source>
</reference>
<feature type="region of interest" description="Disordered" evidence="1">
    <location>
        <begin position="1"/>
        <end position="39"/>
    </location>
</feature>
<reference evidence="2 4" key="2">
    <citation type="journal article" date="2014" name="BMC Genomics">
        <title>An improved genome release (version Mt4.0) for the model legume Medicago truncatula.</title>
        <authorList>
            <person name="Tang H."/>
            <person name="Krishnakumar V."/>
            <person name="Bidwell S."/>
            <person name="Rosen B."/>
            <person name="Chan A."/>
            <person name="Zhou S."/>
            <person name="Gentzbittel L."/>
            <person name="Childs K.L."/>
            <person name="Yandell M."/>
            <person name="Gundlach H."/>
            <person name="Mayer K.F."/>
            <person name="Schwartz D.C."/>
            <person name="Town C.D."/>
        </authorList>
    </citation>
    <scope>GENOME REANNOTATION</scope>
    <source>
        <strain evidence="3 4">cv. Jemalong A17</strain>
    </source>
</reference>
<keyword evidence="4" id="KW-1185">Reference proteome</keyword>
<name>G7KN53_MEDTR</name>
<organism evidence="2 4">
    <name type="scientific">Medicago truncatula</name>
    <name type="common">Barrel medic</name>
    <name type="synonym">Medicago tribuloides</name>
    <dbReference type="NCBI Taxonomy" id="3880"/>
    <lineage>
        <taxon>Eukaryota</taxon>
        <taxon>Viridiplantae</taxon>
        <taxon>Streptophyta</taxon>
        <taxon>Embryophyta</taxon>
        <taxon>Tracheophyta</taxon>
        <taxon>Spermatophyta</taxon>
        <taxon>Magnoliopsida</taxon>
        <taxon>eudicotyledons</taxon>
        <taxon>Gunneridae</taxon>
        <taxon>Pentapetalae</taxon>
        <taxon>rosids</taxon>
        <taxon>fabids</taxon>
        <taxon>Fabales</taxon>
        <taxon>Fabaceae</taxon>
        <taxon>Papilionoideae</taxon>
        <taxon>50 kb inversion clade</taxon>
        <taxon>NPAAA clade</taxon>
        <taxon>Hologalegina</taxon>
        <taxon>IRL clade</taxon>
        <taxon>Trifolieae</taxon>
        <taxon>Medicago</taxon>
    </lineage>
</organism>
<proteinExistence type="predicted"/>